<dbReference type="InterPro" id="IPR045079">
    <property type="entry name" value="Oxoprolinase-like"/>
</dbReference>
<dbReference type="GO" id="GO:0005829">
    <property type="term" value="C:cytosol"/>
    <property type="evidence" value="ECO:0007669"/>
    <property type="project" value="TreeGrafter"/>
</dbReference>
<dbReference type="InterPro" id="IPR003692">
    <property type="entry name" value="Hydantoinase_B"/>
</dbReference>
<gene>
    <name evidence="2" type="primary">hyuB</name>
    <name evidence="2" type="ORF">GORHZ_125_01300</name>
</gene>
<dbReference type="GO" id="GO:0006749">
    <property type="term" value="P:glutathione metabolic process"/>
    <property type="evidence" value="ECO:0007669"/>
    <property type="project" value="TreeGrafter"/>
</dbReference>
<evidence type="ECO:0000259" key="1">
    <source>
        <dbReference type="Pfam" id="PF02538"/>
    </source>
</evidence>
<dbReference type="OrthoDB" id="102473at2"/>
<keyword evidence="3" id="KW-1185">Reference proteome</keyword>
<dbReference type="Proteomes" id="UP000008363">
    <property type="component" value="Unassembled WGS sequence"/>
</dbReference>
<evidence type="ECO:0000313" key="2">
    <source>
        <dbReference type="EMBL" id="GAB91246.1"/>
    </source>
</evidence>
<proteinExistence type="predicted"/>
<dbReference type="Pfam" id="PF02538">
    <property type="entry name" value="Hydantoinase_B"/>
    <property type="match status" value="1"/>
</dbReference>
<evidence type="ECO:0000313" key="3">
    <source>
        <dbReference type="Proteomes" id="UP000008363"/>
    </source>
</evidence>
<dbReference type="RefSeq" id="WP_006334563.1">
    <property type="nucleotide sequence ID" value="NZ_BAHC01000125.1"/>
</dbReference>
<name>K6WBX2_9ACTN</name>
<accession>K6WBX2</accession>
<sequence>MTSTLDPTETTESADSAADTLEHRIRDLSDADFETRYHSDRFTASVIGNRLDYIVEHMSTGFMREAFSPIIRDWYDFACTITGPPEDDYPMAVVSNSLMVFLGTMGDAVRNTVAEYGPQNLKPGDVLICNDPYRGGRHVNDVAFIRPVFHEDRLVSFVTMCAHQLDMGGTVPGGFSATKTNVYENGLVLPPMLLWSGDEPVRSTFSLIFDNTRWGGMLLPDFKSILGQLKLGERLVLGNIDRYGLDAYLGTLTYACDSSAEKMGDAIETIPDGDYHGSALIDADGLDDSIEYRVQVELRKRGRDIEIDLGGTSPQARTCINCGVLDAKTSVGVALTMLLDPSVPFTSGTWRSIDLLTPPGTIVSSLPPDGGIMMFWESSGAVVSAIFDALNPVLGSRGVGGDYGSTNTHNASGVTDAGIPWTSATQCGGEHGPWGATADGDGDSYTVLFTLNNLDPATETIEHDSPVVILRKEHAIDTGGAGRHRGGAANLKDTLWLTAAEQYLSPFRTKEPSGVGANGGQAGPNGAMWLFPPQAESVTMRATDDAAYHDSVPVAGVLHPDTKCVDPEHGKYHYFASQRVWRTEPRTLLRCLTNGGGGWGDPRTRDPQAVLRDVRNEYVSIEAAARDYGVVVVGDPRRKPEELRIDTEATARLRGGWTGGETR</sequence>
<dbReference type="eggNOG" id="COG0146">
    <property type="taxonomic scope" value="Bacteria"/>
</dbReference>
<dbReference type="PANTHER" id="PTHR11365">
    <property type="entry name" value="5-OXOPROLINASE RELATED"/>
    <property type="match status" value="1"/>
</dbReference>
<dbReference type="AlphaFoldDB" id="K6WBX2"/>
<dbReference type="PANTHER" id="PTHR11365:SF23">
    <property type="entry name" value="HYPOTHETICAL 5-OXOPROLINASE (EUROFUNG)-RELATED"/>
    <property type="match status" value="1"/>
</dbReference>
<dbReference type="GO" id="GO:0017168">
    <property type="term" value="F:5-oxoprolinase (ATP-hydrolyzing) activity"/>
    <property type="evidence" value="ECO:0007669"/>
    <property type="project" value="TreeGrafter"/>
</dbReference>
<dbReference type="STRING" id="1108045.GORHZ_125_01300"/>
<reference evidence="2 3" key="1">
    <citation type="submission" date="2012-08" db="EMBL/GenBank/DDBJ databases">
        <title>Whole genome shotgun sequence of Gordonia rhizosphera NBRC 16068.</title>
        <authorList>
            <person name="Takarada H."/>
            <person name="Isaki S."/>
            <person name="Hosoyama A."/>
            <person name="Tsuchikane K."/>
            <person name="Katsumata H."/>
            <person name="Baba S."/>
            <person name="Ohji S."/>
            <person name="Yamazaki S."/>
            <person name="Fujita N."/>
        </authorList>
    </citation>
    <scope>NUCLEOTIDE SEQUENCE [LARGE SCALE GENOMIC DNA]</scope>
    <source>
        <strain evidence="2 3">NBRC 16068</strain>
    </source>
</reference>
<comment type="caution">
    <text evidence="2">The sequence shown here is derived from an EMBL/GenBank/DDBJ whole genome shotgun (WGS) entry which is preliminary data.</text>
</comment>
<organism evidence="2 3">
    <name type="scientific">Gordonia rhizosphera NBRC 16068</name>
    <dbReference type="NCBI Taxonomy" id="1108045"/>
    <lineage>
        <taxon>Bacteria</taxon>
        <taxon>Bacillati</taxon>
        <taxon>Actinomycetota</taxon>
        <taxon>Actinomycetes</taxon>
        <taxon>Mycobacteriales</taxon>
        <taxon>Gordoniaceae</taxon>
        <taxon>Gordonia</taxon>
    </lineage>
</organism>
<protein>
    <submittedName>
        <fullName evidence="2">Hydantoinase B</fullName>
    </submittedName>
</protein>
<dbReference type="EMBL" id="BAHC01000125">
    <property type="protein sequence ID" value="GAB91246.1"/>
    <property type="molecule type" value="Genomic_DNA"/>
</dbReference>
<feature type="domain" description="Hydantoinase B/oxoprolinase" evidence="1">
    <location>
        <begin position="40"/>
        <end position="602"/>
    </location>
</feature>